<name>A0A101LZY2_PICGL</name>
<keyword evidence="1" id="KW-0496">Mitochondrion</keyword>
<dbReference type="AlphaFoldDB" id="A0A101LZY2"/>
<dbReference type="EMBL" id="LKAM01000006">
    <property type="protein sequence ID" value="KUM48347.1"/>
    <property type="molecule type" value="Genomic_DNA"/>
</dbReference>
<accession>A0A101LZY2</accession>
<comment type="caution">
    <text evidence="1">The sequence shown here is derived from an EMBL/GenBank/DDBJ whole genome shotgun (WGS) entry which is preliminary data.</text>
</comment>
<sequence>MFWMNQQALSQGTVLLERYPSRGNNMDMTGMKQPHPSLLLIDVLIHYEAALSLPTAPTSPTSDITDMSDIATCSNFMCHMSP</sequence>
<geneLocation type="mitochondrion" evidence="1"/>
<gene>
    <name evidence="1" type="ORF">ABT39_MTgene5347</name>
</gene>
<organism evidence="1">
    <name type="scientific">Picea glauca</name>
    <name type="common">White spruce</name>
    <name type="synonym">Pinus glauca</name>
    <dbReference type="NCBI Taxonomy" id="3330"/>
    <lineage>
        <taxon>Eukaryota</taxon>
        <taxon>Viridiplantae</taxon>
        <taxon>Streptophyta</taxon>
        <taxon>Embryophyta</taxon>
        <taxon>Tracheophyta</taxon>
        <taxon>Spermatophyta</taxon>
        <taxon>Pinopsida</taxon>
        <taxon>Pinidae</taxon>
        <taxon>Conifers I</taxon>
        <taxon>Pinales</taxon>
        <taxon>Pinaceae</taxon>
        <taxon>Picea</taxon>
    </lineage>
</organism>
<proteinExistence type="predicted"/>
<reference evidence="1" key="1">
    <citation type="journal article" date="2015" name="Genome Biol. Evol.">
        <title>Organellar Genomes of White Spruce (Picea glauca): Assembly and Annotation.</title>
        <authorList>
            <person name="Jackman S.D."/>
            <person name="Warren R.L."/>
            <person name="Gibb E.A."/>
            <person name="Vandervalk B.P."/>
            <person name="Mohamadi H."/>
            <person name="Chu J."/>
            <person name="Raymond A."/>
            <person name="Pleasance S."/>
            <person name="Coope R."/>
            <person name="Wildung M.R."/>
            <person name="Ritland C.E."/>
            <person name="Bousquet J."/>
            <person name="Jones S.J."/>
            <person name="Bohlmann J."/>
            <person name="Birol I."/>
        </authorList>
    </citation>
    <scope>NUCLEOTIDE SEQUENCE [LARGE SCALE GENOMIC DNA]</scope>
    <source>
        <tissue evidence="1">Flushing bud</tissue>
    </source>
</reference>
<evidence type="ECO:0000313" key="1">
    <source>
        <dbReference type="EMBL" id="KUM48347.1"/>
    </source>
</evidence>
<protein>
    <submittedName>
        <fullName evidence="1">Uncharacterized protein</fullName>
    </submittedName>
</protein>